<proteinExistence type="predicted"/>
<name>A0A6P2DE60_9BACT</name>
<evidence type="ECO:0000313" key="3">
    <source>
        <dbReference type="EMBL" id="VTS00486.1"/>
    </source>
</evidence>
<protein>
    <recommendedName>
        <fullName evidence="2">Aminotransferase class V domain-containing protein</fullName>
    </recommendedName>
</protein>
<keyword evidence="3" id="KW-0456">Lyase</keyword>
<dbReference type="KEGG" id="gms:SOIL9_81680"/>
<feature type="domain" description="Aminotransferase class V" evidence="2">
    <location>
        <begin position="90"/>
        <end position="240"/>
    </location>
</feature>
<accession>A0A6P2DE60</accession>
<keyword evidence="4" id="KW-1185">Reference proteome</keyword>
<evidence type="ECO:0000313" key="4">
    <source>
        <dbReference type="Proteomes" id="UP000464178"/>
    </source>
</evidence>
<evidence type="ECO:0000259" key="2">
    <source>
        <dbReference type="Pfam" id="PF00266"/>
    </source>
</evidence>
<dbReference type="GO" id="GO:0016829">
    <property type="term" value="F:lyase activity"/>
    <property type="evidence" value="ECO:0007669"/>
    <property type="project" value="UniProtKB-KW"/>
</dbReference>
<dbReference type="EMBL" id="LR593886">
    <property type="protein sequence ID" value="VTS00486.1"/>
    <property type="molecule type" value="Genomic_DNA"/>
</dbReference>
<keyword evidence="1" id="KW-0663">Pyridoxal phosphate</keyword>
<sequence length="400" mass="44200">MPDLLYLDTARFGLTSPTAQRAERALNTLAAAEGNSAYFERFMRHGLKACPLTAEPRYTGLEHWAGIGELKQSLRALVGHRADLPVLVAHRSALLMKLAAQALLWTCRNVLVTDLGWPGYHTLLRHEAERERRSVTTLELRSDALSGRLSEAELIDRVTRAYGLGRCDGLFLSAVSNWGVRLPVERIVRRLEATHRVWFVVVDGAQEFCHVPGQLGAEYCDLYLTGTHKWLGAHHPMGLGFYGRPRSVRTIDAVIENMTTTDDLDDPLLRFSTLLETGAPSGTETVNLVPLFTARAAIVDARPQSMMSRAENMRVVTELAPSVGWKPLLPDPLLRSGILLLEAERASVRSISPDILRSTLRDAGVSATTYEGGLVRLSMPATEFTPAEREHLSRALHTVA</sequence>
<organism evidence="3 4">
    <name type="scientific">Gemmata massiliana</name>
    <dbReference type="NCBI Taxonomy" id="1210884"/>
    <lineage>
        <taxon>Bacteria</taxon>
        <taxon>Pseudomonadati</taxon>
        <taxon>Planctomycetota</taxon>
        <taxon>Planctomycetia</taxon>
        <taxon>Gemmatales</taxon>
        <taxon>Gemmataceae</taxon>
        <taxon>Gemmata</taxon>
    </lineage>
</organism>
<dbReference type="AlphaFoldDB" id="A0A6P2DE60"/>
<dbReference type="Proteomes" id="UP000464178">
    <property type="component" value="Chromosome"/>
</dbReference>
<dbReference type="SUPFAM" id="SSF53383">
    <property type="entry name" value="PLP-dependent transferases"/>
    <property type="match status" value="1"/>
</dbReference>
<dbReference type="InterPro" id="IPR000192">
    <property type="entry name" value="Aminotrans_V_dom"/>
</dbReference>
<gene>
    <name evidence="3" type="ORF">SOIL9_81680</name>
</gene>
<dbReference type="InterPro" id="IPR015421">
    <property type="entry name" value="PyrdxlP-dep_Trfase_major"/>
</dbReference>
<dbReference type="InterPro" id="IPR015424">
    <property type="entry name" value="PyrdxlP-dep_Trfase"/>
</dbReference>
<evidence type="ECO:0000256" key="1">
    <source>
        <dbReference type="ARBA" id="ARBA00022898"/>
    </source>
</evidence>
<dbReference type="Pfam" id="PF00266">
    <property type="entry name" value="Aminotran_5"/>
    <property type="match status" value="1"/>
</dbReference>
<reference evidence="3 4" key="1">
    <citation type="submission" date="2019-05" db="EMBL/GenBank/DDBJ databases">
        <authorList>
            <consortium name="Science for Life Laboratories"/>
        </authorList>
    </citation>
    <scope>NUCLEOTIDE SEQUENCE [LARGE SCALE GENOMIC DNA]</scope>
    <source>
        <strain evidence="3">Soil9</strain>
    </source>
</reference>
<dbReference type="RefSeq" id="WP_162672184.1">
    <property type="nucleotide sequence ID" value="NZ_LR593886.1"/>
</dbReference>
<dbReference type="Gene3D" id="3.40.640.10">
    <property type="entry name" value="Type I PLP-dependent aspartate aminotransferase-like (Major domain)"/>
    <property type="match status" value="1"/>
</dbReference>